<dbReference type="PROSITE" id="PS50928">
    <property type="entry name" value="ABC_TM1"/>
    <property type="match status" value="1"/>
</dbReference>
<dbReference type="InterPro" id="IPR000515">
    <property type="entry name" value="MetI-like"/>
</dbReference>
<evidence type="ECO:0000256" key="1">
    <source>
        <dbReference type="ARBA" id="ARBA00004651"/>
    </source>
</evidence>
<sequence>MTPLNSLLRQLRRPGPAAAAIFLVLLVLVALLADVIAPYSSIAQSSERLAGPSAAHWLGTDQFGRDTLSRLIVGSRVDLLVSVGATAVATVLGVVVGLVGGSSRGLVGLLSMRAVEVILAFPPIVFALLIVTLFGQGEFTMIATMGILFAPAFARVVYGEVLTIRNLEYVQASEVIGSRRTRILFRVILPGVIPPVLVQVSLTLASTMLLSAGLSFLGLGVVPPTPSWGSMIGEGQALMLTSPLLLFVSSGVIVATILAFSVLADATERGLDPRRRARSPRAPRSRPTPPRTQVIPLNVQKKMETMP</sequence>
<name>A0ABP7BSI9_9MICO</name>
<feature type="transmembrane region" description="Helical" evidence="7">
    <location>
        <begin position="139"/>
        <end position="158"/>
    </location>
</feature>
<evidence type="ECO:0000259" key="9">
    <source>
        <dbReference type="PROSITE" id="PS50928"/>
    </source>
</evidence>
<dbReference type="InterPro" id="IPR050366">
    <property type="entry name" value="BP-dependent_transpt_permease"/>
</dbReference>
<evidence type="ECO:0000256" key="2">
    <source>
        <dbReference type="ARBA" id="ARBA00022448"/>
    </source>
</evidence>
<accession>A0ABP7BSI9</accession>
<dbReference type="Proteomes" id="UP001410795">
    <property type="component" value="Unassembled WGS sequence"/>
</dbReference>
<evidence type="ECO:0000256" key="5">
    <source>
        <dbReference type="ARBA" id="ARBA00022989"/>
    </source>
</evidence>
<feature type="region of interest" description="Disordered" evidence="8">
    <location>
        <begin position="271"/>
        <end position="307"/>
    </location>
</feature>
<evidence type="ECO:0000256" key="8">
    <source>
        <dbReference type="SAM" id="MobiDB-lite"/>
    </source>
</evidence>
<feature type="transmembrane region" description="Helical" evidence="7">
    <location>
        <begin position="79"/>
        <end position="102"/>
    </location>
</feature>
<keyword evidence="6 7" id="KW-0472">Membrane</keyword>
<keyword evidence="2 7" id="KW-0813">Transport</keyword>
<comment type="similarity">
    <text evidence="7">Belongs to the binding-protein-dependent transport system permease family.</text>
</comment>
<dbReference type="InterPro" id="IPR035906">
    <property type="entry name" value="MetI-like_sf"/>
</dbReference>
<proteinExistence type="inferred from homology"/>
<comment type="caution">
    <text evidence="10">The sequence shown here is derived from an EMBL/GenBank/DDBJ whole genome shotgun (WGS) entry which is preliminary data.</text>
</comment>
<feature type="compositionally biased region" description="Basic residues" evidence="8">
    <location>
        <begin position="275"/>
        <end position="284"/>
    </location>
</feature>
<evidence type="ECO:0000313" key="10">
    <source>
        <dbReference type="EMBL" id="GAA3667442.1"/>
    </source>
</evidence>
<gene>
    <name evidence="10" type="ORF">GCM10022202_31870</name>
</gene>
<protein>
    <submittedName>
        <fullName evidence="10">ABC transporter permease</fullName>
    </submittedName>
</protein>
<evidence type="ECO:0000256" key="3">
    <source>
        <dbReference type="ARBA" id="ARBA00022475"/>
    </source>
</evidence>
<comment type="subcellular location">
    <subcellularLocation>
        <location evidence="1 7">Cell membrane</location>
        <topology evidence="1 7">Multi-pass membrane protein</topology>
    </subcellularLocation>
</comment>
<dbReference type="Pfam" id="PF00528">
    <property type="entry name" value="BPD_transp_1"/>
    <property type="match status" value="1"/>
</dbReference>
<feature type="transmembrane region" description="Helical" evidence="7">
    <location>
        <begin position="114"/>
        <end position="133"/>
    </location>
</feature>
<dbReference type="PANTHER" id="PTHR43386:SF25">
    <property type="entry name" value="PEPTIDE ABC TRANSPORTER PERMEASE PROTEIN"/>
    <property type="match status" value="1"/>
</dbReference>
<dbReference type="EMBL" id="BAAAYV010000025">
    <property type="protein sequence ID" value="GAA3667442.1"/>
    <property type="molecule type" value="Genomic_DNA"/>
</dbReference>
<reference evidence="11" key="1">
    <citation type="journal article" date="2019" name="Int. J. Syst. Evol. Microbiol.">
        <title>The Global Catalogue of Microorganisms (GCM) 10K type strain sequencing project: providing services to taxonomists for standard genome sequencing and annotation.</title>
        <authorList>
            <consortium name="The Broad Institute Genomics Platform"/>
            <consortium name="The Broad Institute Genome Sequencing Center for Infectious Disease"/>
            <person name="Wu L."/>
            <person name="Ma J."/>
        </authorList>
    </citation>
    <scope>NUCLEOTIDE SEQUENCE [LARGE SCALE GENOMIC DNA]</scope>
    <source>
        <strain evidence="11">JCM 16546</strain>
    </source>
</reference>
<feature type="transmembrane region" description="Helical" evidence="7">
    <location>
        <begin position="187"/>
        <end position="217"/>
    </location>
</feature>
<evidence type="ECO:0000256" key="4">
    <source>
        <dbReference type="ARBA" id="ARBA00022692"/>
    </source>
</evidence>
<dbReference type="CDD" id="cd06261">
    <property type="entry name" value="TM_PBP2"/>
    <property type="match status" value="1"/>
</dbReference>
<keyword evidence="5 7" id="KW-1133">Transmembrane helix</keyword>
<feature type="transmembrane region" description="Helical" evidence="7">
    <location>
        <begin position="237"/>
        <end position="266"/>
    </location>
</feature>
<evidence type="ECO:0000256" key="6">
    <source>
        <dbReference type="ARBA" id="ARBA00023136"/>
    </source>
</evidence>
<keyword evidence="4 7" id="KW-0812">Transmembrane</keyword>
<evidence type="ECO:0000256" key="7">
    <source>
        <dbReference type="RuleBase" id="RU363032"/>
    </source>
</evidence>
<dbReference type="Gene3D" id="1.10.3720.10">
    <property type="entry name" value="MetI-like"/>
    <property type="match status" value="1"/>
</dbReference>
<evidence type="ECO:0000313" key="11">
    <source>
        <dbReference type="Proteomes" id="UP001410795"/>
    </source>
</evidence>
<organism evidence="10 11">
    <name type="scientific">Microbacterium marinilacus</name>
    <dbReference type="NCBI Taxonomy" id="415209"/>
    <lineage>
        <taxon>Bacteria</taxon>
        <taxon>Bacillati</taxon>
        <taxon>Actinomycetota</taxon>
        <taxon>Actinomycetes</taxon>
        <taxon>Micrococcales</taxon>
        <taxon>Microbacteriaceae</taxon>
        <taxon>Microbacterium</taxon>
    </lineage>
</organism>
<dbReference type="PANTHER" id="PTHR43386">
    <property type="entry name" value="OLIGOPEPTIDE TRANSPORT SYSTEM PERMEASE PROTEIN APPC"/>
    <property type="match status" value="1"/>
</dbReference>
<dbReference type="RefSeq" id="WP_221858309.1">
    <property type="nucleotide sequence ID" value="NZ_BAAAYV010000025.1"/>
</dbReference>
<feature type="domain" description="ABC transmembrane type-1" evidence="9">
    <location>
        <begin position="75"/>
        <end position="264"/>
    </location>
</feature>
<keyword evidence="3" id="KW-1003">Cell membrane</keyword>
<dbReference type="SUPFAM" id="SSF161098">
    <property type="entry name" value="MetI-like"/>
    <property type="match status" value="1"/>
</dbReference>
<keyword evidence="11" id="KW-1185">Reference proteome</keyword>